<feature type="region of interest" description="Disordered" evidence="4">
    <location>
        <begin position="1"/>
        <end position="95"/>
    </location>
</feature>
<feature type="compositionally biased region" description="Polar residues" evidence="4">
    <location>
        <begin position="34"/>
        <end position="59"/>
    </location>
</feature>
<feature type="domain" description="Glycoside hydrolase family 5 C-terminal" evidence="6">
    <location>
        <begin position="792"/>
        <end position="879"/>
    </location>
</feature>
<evidence type="ECO:0000259" key="6">
    <source>
        <dbReference type="Pfam" id="PF18564"/>
    </source>
</evidence>
<dbReference type="InterPro" id="IPR017853">
    <property type="entry name" value="GH"/>
</dbReference>
<protein>
    <submittedName>
        <fullName evidence="7">Endoglycoceramidase</fullName>
    </submittedName>
</protein>
<dbReference type="PANTHER" id="PTHR31308:SF3">
    <property type="entry name" value="ENDOGLYCOCERAMIDASE"/>
    <property type="match status" value="1"/>
</dbReference>
<name>A0ABD7HPW6_9MYCO</name>
<dbReference type="Gene3D" id="2.60.40.1180">
    <property type="entry name" value="Golgi alpha-mannosidase II"/>
    <property type="match status" value="1"/>
</dbReference>
<proteinExistence type="inferred from homology"/>
<dbReference type="Pfam" id="PF18564">
    <property type="entry name" value="Glyco_hydro_5_C"/>
    <property type="match status" value="1"/>
</dbReference>
<feature type="domain" description="Glycoside hydrolase family 5" evidence="5">
    <location>
        <begin position="480"/>
        <end position="757"/>
    </location>
</feature>
<evidence type="ECO:0000256" key="4">
    <source>
        <dbReference type="SAM" id="MobiDB-lite"/>
    </source>
</evidence>
<dbReference type="InterPro" id="IPR001547">
    <property type="entry name" value="Glyco_hydro_5"/>
</dbReference>
<comment type="similarity">
    <text evidence="1">Belongs to the glycosyl hydrolase 5 (cellulase A) family.</text>
</comment>
<accession>A0ABD7HPW6</accession>
<gene>
    <name evidence="7" type="ORF">D2E76_11090</name>
</gene>
<dbReference type="PANTHER" id="PTHR31308">
    <property type="match status" value="1"/>
</dbReference>
<dbReference type="InterPro" id="IPR041036">
    <property type="entry name" value="GH5_C"/>
</dbReference>
<reference evidence="7 8" key="1">
    <citation type="submission" date="2018-08" db="EMBL/GenBank/DDBJ databases">
        <title>Linezolid Resistance in Mycobacterium abscessus: MIC Distribution and Comprehensive Investigation of Resistance Mechanisms.</title>
        <authorList>
            <person name="Ye M."/>
            <person name="Xu L."/>
            <person name="Zou Y."/>
            <person name="Li B."/>
            <person name="Guo Q."/>
            <person name="Zhang Y."/>
            <person name="Zhan M."/>
            <person name="Xu B."/>
            <person name="Yu F."/>
            <person name="Zhang Z."/>
            <person name="Chu H."/>
        </authorList>
    </citation>
    <scope>NUCLEOTIDE SEQUENCE [LARGE SCALE GENOMIC DNA]</scope>
    <source>
        <strain evidence="7 8">G143</strain>
    </source>
</reference>
<evidence type="ECO:0000313" key="8">
    <source>
        <dbReference type="Proteomes" id="UP000284557"/>
    </source>
</evidence>
<feature type="compositionally biased region" description="Low complexity" evidence="4">
    <location>
        <begin position="10"/>
        <end position="31"/>
    </location>
</feature>
<dbReference type="Pfam" id="PF00150">
    <property type="entry name" value="Cellulase"/>
    <property type="match status" value="1"/>
</dbReference>
<dbReference type="InterPro" id="IPR013780">
    <property type="entry name" value="Glyco_hydro_b"/>
</dbReference>
<dbReference type="Gene3D" id="3.20.20.80">
    <property type="entry name" value="Glycosidases"/>
    <property type="match status" value="1"/>
</dbReference>
<dbReference type="GO" id="GO:1901136">
    <property type="term" value="P:carbohydrate derivative catabolic process"/>
    <property type="evidence" value="ECO:0007669"/>
    <property type="project" value="UniProtKB-ARBA"/>
</dbReference>
<evidence type="ECO:0000256" key="1">
    <source>
        <dbReference type="ARBA" id="ARBA00005641"/>
    </source>
</evidence>
<dbReference type="GO" id="GO:0004553">
    <property type="term" value="F:hydrolase activity, hydrolyzing O-glycosyl compounds"/>
    <property type="evidence" value="ECO:0007669"/>
    <property type="project" value="UniProtKB-ARBA"/>
</dbReference>
<organism evidence="7 8">
    <name type="scientific">Mycobacteroides abscessus</name>
    <dbReference type="NCBI Taxonomy" id="36809"/>
    <lineage>
        <taxon>Bacteria</taxon>
        <taxon>Bacillati</taxon>
        <taxon>Actinomycetota</taxon>
        <taxon>Actinomycetes</taxon>
        <taxon>Mycobacteriales</taxon>
        <taxon>Mycobacteriaceae</taxon>
        <taxon>Mycobacteroides</taxon>
    </lineage>
</organism>
<sequence length="884" mass="87306">MRAGRGSSKSNTSVAGSVTSSSSAVSRTPAVGDTTGSTHSAGTSNTTTSNPVAGATSPNTAGTTPTSAETAPSSATAGATSSSADGQVTGVTTVPTPVVTTKPAVAESNPVETVAANLINSVFDPFSGTWPTTPSHTPTAWLAAAAARRELSATSVPAQPSSAIKLGVVAASATPSTQTAATSGTATSAAAAANPLISQPATTPDITHQFNVLIYVPLHAFSQQWINSPLGRQVDAFINKAFGSYAIGNGVAGNAAHPDGTAGGWLLGDGGAGWSSNQAGVVGGNGGAAVGFIGTGGVGGNGGAGAAGGIGGAGGTLMGIGGNGGNGGAATGAAAGGAGGAGGAAPGRLFGIGGAGGNGSDGGVGGYGGDGGSAIGVFGSGGRGGDAGNGSTTGPLPALGGAGGNAAFLGSHGSVGNAGTQAGIPSAPSGTAGPGGTVLPISTTGTWLTDSNGKVVLMHGTNQVNISPNLLTPSEAGFSSDDAAFLAANGFNAVRIGIDWSRLEPQPGVYDDTYLASINQTVQMLASHGISSLLDMHQQLGPAWSINTGGLSSANLPFPLGLFFDPAQNHALDNFWANGTASNGVGLENNYAQMMEHVANYFNGDAAVMGIEIMNEPLPGNQTIPTLLGSNFFDAQELTPFYNQVAAAIRAVNPTTTIFYEPNFLATAMIPIRLGTVDASNTVLAFHNYSYIDAGPLGVLPFVNVIEQNAEAYARAHGIPAFMTEFGSSSDQTSIADTMNPANHDLIGWTEWSYSNTGYGGIDGTPEWLVNDPSKPLTGDNVNTATLQTLTRPYPQLIAGTPGSYSFKNGTFQFTYSTNRVDGQGQFASGSQTVISVPAVQYPNGYQVAVIGGHVVSAANAPQLIIASDNGASTISVTVSAAAA</sequence>
<dbReference type="Pfam" id="PF21526">
    <property type="entry name" value="PGRS"/>
    <property type="match status" value="1"/>
</dbReference>
<keyword evidence="3" id="KW-0326">Glycosidase</keyword>
<evidence type="ECO:0000259" key="5">
    <source>
        <dbReference type="Pfam" id="PF00150"/>
    </source>
</evidence>
<dbReference type="InterPro" id="IPR048996">
    <property type="entry name" value="PGRS_rpt"/>
</dbReference>
<keyword evidence="2" id="KW-0378">Hydrolase</keyword>
<comment type="caution">
    <text evidence="7">The sequence shown here is derived from an EMBL/GenBank/DDBJ whole genome shotgun (WGS) entry which is preliminary data.</text>
</comment>
<feature type="compositionally biased region" description="Low complexity" evidence="4">
    <location>
        <begin position="60"/>
        <end position="95"/>
    </location>
</feature>
<dbReference type="GO" id="GO:0016042">
    <property type="term" value="P:lipid catabolic process"/>
    <property type="evidence" value="ECO:0007669"/>
    <property type="project" value="UniProtKB-ARBA"/>
</dbReference>
<dbReference type="EMBL" id="QXBN01000007">
    <property type="protein sequence ID" value="RIT39808.1"/>
    <property type="molecule type" value="Genomic_DNA"/>
</dbReference>
<dbReference type="InterPro" id="IPR052066">
    <property type="entry name" value="Glycosphingolipid_Hydrolases"/>
</dbReference>
<dbReference type="SUPFAM" id="SSF51445">
    <property type="entry name" value="(Trans)glycosidases"/>
    <property type="match status" value="1"/>
</dbReference>
<evidence type="ECO:0000313" key="7">
    <source>
        <dbReference type="EMBL" id="RIT39808.1"/>
    </source>
</evidence>
<dbReference type="AlphaFoldDB" id="A0ABD7HPW6"/>
<dbReference type="Proteomes" id="UP000284557">
    <property type="component" value="Unassembled WGS sequence"/>
</dbReference>
<evidence type="ECO:0000256" key="3">
    <source>
        <dbReference type="ARBA" id="ARBA00023295"/>
    </source>
</evidence>
<evidence type="ECO:0000256" key="2">
    <source>
        <dbReference type="ARBA" id="ARBA00022801"/>
    </source>
</evidence>